<dbReference type="SUPFAM" id="SSF51735">
    <property type="entry name" value="NAD(P)-binding Rossmann-fold domains"/>
    <property type="match status" value="1"/>
</dbReference>
<dbReference type="InterPro" id="IPR036291">
    <property type="entry name" value="NAD(P)-bd_dom_sf"/>
</dbReference>
<dbReference type="GO" id="GO:0016491">
    <property type="term" value="F:oxidoreductase activity"/>
    <property type="evidence" value="ECO:0007669"/>
    <property type="project" value="UniProtKB-KW"/>
</dbReference>
<evidence type="ECO:0000259" key="3">
    <source>
        <dbReference type="Pfam" id="PF01408"/>
    </source>
</evidence>
<dbReference type="SUPFAM" id="SSF55347">
    <property type="entry name" value="Glyceraldehyde-3-phosphate dehydrogenase-like, C-terminal domain"/>
    <property type="match status" value="1"/>
</dbReference>
<dbReference type="InterPro" id="IPR055170">
    <property type="entry name" value="GFO_IDH_MocA-like_dom"/>
</dbReference>
<dbReference type="EMBL" id="CAEZSH010000018">
    <property type="protein sequence ID" value="CAB4533396.1"/>
    <property type="molecule type" value="Genomic_DNA"/>
</dbReference>
<dbReference type="PANTHER" id="PTHR22604:SF105">
    <property type="entry name" value="TRANS-1,2-DIHYDROBENZENE-1,2-DIOL DEHYDROGENASE"/>
    <property type="match status" value="1"/>
</dbReference>
<gene>
    <name evidence="5" type="ORF">UFOPK1410_00277</name>
</gene>
<sequence length="337" mass="36239">MSIPEPRIIDPSSVPSLRWGVLAPGSIAEAWVGSVLEHTSQQVVAVASRTPGRASAFAQQFSIGTVYETYEELLSDDSIDAVYVASRAGDHFKHGMQVLYSGKHLLIEKPITYLASEAEQLLAHAREKGLLAMEAMWTRYLPQASLIDQLVPTLGLPELLVAAFATDNRSIERLWQKGGGGVVHDMGIYPIAIAQQLFGDPITIEATGQISDKLIDSEAIVRLGYSNGARATLIMSMQASLPQTVSASFEQGVVNIHAPFLAPSGVTVTDKEFYATGETWLDESVVRGHEGLSYQATAFASFIAAGLLESPVHTHAQVVANIAVAEEIVRQLGAEPF</sequence>
<organism evidence="5">
    <name type="scientific">freshwater metagenome</name>
    <dbReference type="NCBI Taxonomy" id="449393"/>
    <lineage>
        <taxon>unclassified sequences</taxon>
        <taxon>metagenomes</taxon>
        <taxon>ecological metagenomes</taxon>
    </lineage>
</organism>
<evidence type="ECO:0000313" key="5">
    <source>
        <dbReference type="EMBL" id="CAB4533396.1"/>
    </source>
</evidence>
<dbReference type="AlphaFoldDB" id="A0A6J6B3P0"/>
<keyword evidence="2" id="KW-0560">Oxidoreductase</keyword>
<dbReference type="Pfam" id="PF22725">
    <property type="entry name" value="GFO_IDH_MocA_C3"/>
    <property type="match status" value="1"/>
</dbReference>
<dbReference type="GO" id="GO:0000166">
    <property type="term" value="F:nucleotide binding"/>
    <property type="evidence" value="ECO:0007669"/>
    <property type="project" value="InterPro"/>
</dbReference>
<feature type="domain" description="GFO/IDH/MocA-like oxidoreductase" evidence="4">
    <location>
        <begin position="166"/>
        <end position="249"/>
    </location>
</feature>
<evidence type="ECO:0000259" key="4">
    <source>
        <dbReference type="Pfam" id="PF22725"/>
    </source>
</evidence>
<proteinExistence type="inferred from homology"/>
<protein>
    <submittedName>
        <fullName evidence="5">Unannotated protein</fullName>
    </submittedName>
</protein>
<name>A0A6J6B3P0_9ZZZZ</name>
<dbReference type="InterPro" id="IPR050984">
    <property type="entry name" value="Gfo/Idh/MocA_domain"/>
</dbReference>
<accession>A0A6J6B3P0</accession>
<dbReference type="Gene3D" id="3.30.360.10">
    <property type="entry name" value="Dihydrodipicolinate Reductase, domain 2"/>
    <property type="match status" value="1"/>
</dbReference>
<reference evidence="5" key="1">
    <citation type="submission" date="2020-05" db="EMBL/GenBank/DDBJ databases">
        <authorList>
            <person name="Chiriac C."/>
            <person name="Salcher M."/>
            <person name="Ghai R."/>
            <person name="Kavagutti S V."/>
        </authorList>
    </citation>
    <scope>NUCLEOTIDE SEQUENCE</scope>
</reference>
<evidence type="ECO:0000256" key="1">
    <source>
        <dbReference type="ARBA" id="ARBA00010928"/>
    </source>
</evidence>
<dbReference type="Gene3D" id="3.40.50.720">
    <property type="entry name" value="NAD(P)-binding Rossmann-like Domain"/>
    <property type="match status" value="1"/>
</dbReference>
<dbReference type="InterPro" id="IPR000683">
    <property type="entry name" value="Gfo/Idh/MocA-like_OxRdtase_N"/>
</dbReference>
<evidence type="ECO:0000256" key="2">
    <source>
        <dbReference type="ARBA" id="ARBA00023002"/>
    </source>
</evidence>
<feature type="domain" description="Gfo/Idh/MocA-like oxidoreductase N-terminal" evidence="3">
    <location>
        <begin position="19"/>
        <end position="133"/>
    </location>
</feature>
<comment type="similarity">
    <text evidence="1">Belongs to the Gfo/Idh/MocA family.</text>
</comment>
<dbReference type="Pfam" id="PF01408">
    <property type="entry name" value="GFO_IDH_MocA"/>
    <property type="match status" value="1"/>
</dbReference>
<dbReference type="PANTHER" id="PTHR22604">
    <property type="entry name" value="OXIDOREDUCTASES"/>
    <property type="match status" value="1"/>
</dbReference>